<comment type="similarity">
    <text evidence="2">Belongs to the CheZ family.</text>
</comment>
<dbReference type="InterPro" id="IPR050992">
    <property type="entry name" value="CheZ_family_phosphatases"/>
</dbReference>
<evidence type="ECO:0000313" key="11">
    <source>
        <dbReference type="Proteomes" id="UP001596031"/>
    </source>
</evidence>
<dbReference type="PANTHER" id="PTHR43693">
    <property type="entry name" value="PROTEIN PHOSPHATASE CHEZ"/>
    <property type="match status" value="1"/>
</dbReference>
<sequence length="281" mass="29446">MTDAADDFDALFEEVAAQRASAPAPAAASAVAAAPAPAAAAEDDLEALFDQVASNPPAGGAGQAAVAGAAPASAADGPEGDKNMYERLGGIVRLLHDSLRELGYDRALTEASSQINDAQDRLEYVATLTEQAANKVLNTLDEGMPAQDKLSSQAQDMSSRWDALFAGKLSLDEFKVLAGDSRQFAQAVSSATEAEKARLLEIMMAQDFQDITGQLIKKVVSITKTVENELAQVLRDNAPPETRAKLAEKEAAPVQLMSGPSVPEAAMDQDNVDDLLADLGF</sequence>
<dbReference type="InterPro" id="IPR007439">
    <property type="entry name" value="Chemotax_Pase_CheZ"/>
</dbReference>
<keyword evidence="6" id="KW-0283">Flagellar rotation</keyword>
<dbReference type="Proteomes" id="UP001596031">
    <property type="component" value="Unassembled WGS sequence"/>
</dbReference>
<evidence type="ECO:0000256" key="3">
    <source>
        <dbReference type="ARBA" id="ARBA00018484"/>
    </source>
</evidence>
<comment type="caution">
    <text evidence="10">The sequence shown here is derived from an EMBL/GenBank/DDBJ whole genome shotgun (WGS) entry which is preliminary data.</text>
</comment>
<evidence type="ECO:0000256" key="2">
    <source>
        <dbReference type="ARBA" id="ARBA00005908"/>
    </source>
</evidence>
<dbReference type="Pfam" id="PF04344">
    <property type="entry name" value="CheZ"/>
    <property type="match status" value="1"/>
</dbReference>
<comment type="subcellular location">
    <subcellularLocation>
        <location evidence="1">Cytoplasm</location>
    </subcellularLocation>
</comment>
<dbReference type="RefSeq" id="WP_379726654.1">
    <property type="nucleotide sequence ID" value="NZ_JBHSMS010000079.1"/>
</dbReference>
<proteinExistence type="inferred from homology"/>
<keyword evidence="4" id="KW-0963">Cytoplasm</keyword>
<organism evidence="10 11">
    <name type="scientific">Massilia jejuensis</name>
    <dbReference type="NCBI Taxonomy" id="648894"/>
    <lineage>
        <taxon>Bacteria</taxon>
        <taxon>Pseudomonadati</taxon>
        <taxon>Pseudomonadota</taxon>
        <taxon>Betaproteobacteria</taxon>
        <taxon>Burkholderiales</taxon>
        <taxon>Oxalobacteraceae</taxon>
        <taxon>Telluria group</taxon>
        <taxon>Massilia</taxon>
    </lineage>
</organism>
<evidence type="ECO:0000256" key="4">
    <source>
        <dbReference type="ARBA" id="ARBA00022490"/>
    </source>
</evidence>
<gene>
    <name evidence="10" type="ORF">ACFPOU_22085</name>
</gene>
<evidence type="ECO:0000313" key="10">
    <source>
        <dbReference type="EMBL" id="MFC5513795.1"/>
    </source>
</evidence>
<protein>
    <recommendedName>
        <fullName evidence="3">Protein phosphatase CheZ</fullName>
    </recommendedName>
    <alternativeName>
        <fullName evidence="9">Chemotaxis protein CheZ</fullName>
    </alternativeName>
</protein>
<evidence type="ECO:0000256" key="9">
    <source>
        <dbReference type="ARBA" id="ARBA00029599"/>
    </source>
</evidence>
<dbReference type="PANTHER" id="PTHR43693:SF1">
    <property type="entry name" value="PROTEIN PHOSPHATASE CHEZ"/>
    <property type="match status" value="1"/>
</dbReference>
<accession>A0ABW0PMU0</accession>
<dbReference type="SUPFAM" id="SSF75708">
    <property type="entry name" value="Chemotaxis phosphatase CheZ"/>
    <property type="match status" value="1"/>
</dbReference>
<keyword evidence="8" id="KW-0904">Protein phosphatase</keyword>
<name>A0ABW0PMU0_9BURK</name>
<evidence type="ECO:0000256" key="7">
    <source>
        <dbReference type="ARBA" id="ARBA00022801"/>
    </source>
</evidence>
<keyword evidence="11" id="KW-1185">Reference proteome</keyword>
<evidence type="ECO:0000256" key="6">
    <source>
        <dbReference type="ARBA" id="ARBA00022779"/>
    </source>
</evidence>
<evidence type="ECO:0000256" key="5">
    <source>
        <dbReference type="ARBA" id="ARBA00022500"/>
    </source>
</evidence>
<keyword evidence="7" id="KW-0378">Hydrolase</keyword>
<dbReference type="Gene3D" id="1.10.287.500">
    <property type="entry name" value="Helix hairpin bin"/>
    <property type="match status" value="1"/>
</dbReference>
<evidence type="ECO:0000256" key="1">
    <source>
        <dbReference type="ARBA" id="ARBA00004496"/>
    </source>
</evidence>
<keyword evidence="5" id="KW-0145">Chemotaxis</keyword>
<reference evidence="11" key="1">
    <citation type="journal article" date="2019" name="Int. J. Syst. Evol. Microbiol.">
        <title>The Global Catalogue of Microorganisms (GCM) 10K type strain sequencing project: providing services to taxonomists for standard genome sequencing and annotation.</title>
        <authorList>
            <consortium name="The Broad Institute Genomics Platform"/>
            <consortium name="The Broad Institute Genome Sequencing Center for Infectious Disease"/>
            <person name="Wu L."/>
            <person name="Ma J."/>
        </authorList>
    </citation>
    <scope>NUCLEOTIDE SEQUENCE [LARGE SCALE GENOMIC DNA]</scope>
    <source>
        <strain evidence="11">CCUG 38813</strain>
    </source>
</reference>
<dbReference type="EMBL" id="JBHSMS010000079">
    <property type="protein sequence ID" value="MFC5513795.1"/>
    <property type="molecule type" value="Genomic_DNA"/>
</dbReference>
<evidence type="ECO:0000256" key="8">
    <source>
        <dbReference type="ARBA" id="ARBA00022912"/>
    </source>
</evidence>